<comment type="caution">
    <text evidence="7">The sequence shown here is derived from an EMBL/GenBank/DDBJ whole genome shotgun (WGS) entry which is preliminary data.</text>
</comment>
<evidence type="ECO:0000256" key="2">
    <source>
        <dbReference type="ARBA" id="ARBA00038434"/>
    </source>
</evidence>
<dbReference type="InterPro" id="IPR003489">
    <property type="entry name" value="RHF/RaiA"/>
</dbReference>
<feature type="compositionally biased region" description="Basic and acidic residues" evidence="6">
    <location>
        <begin position="88"/>
        <end position="100"/>
    </location>
</feature>
<protein>
    <recommendedName>
        <fullName evidence="4">Ribosome hibernation promoting factor</fullName>
    </recommendedName>
    <alternativeName>
        <fullName evidence="5">Hibernation factor HPF</fullName>
    </alternativeName>
</protein>
<dbReference type="Pfam" id="PF02482">
    <property type="entry name" value="Ribosomal_S30AE"/>
    <property type="match status" value="1"/>
</dbReference>
<dbReference type="AlphaFoldDB" id="A0A7W8HJ83"/>
<proteinExistence type="inferred from homology"/>
<dbReference type="EMBL" id="JACHGB010000006">
    <property type="protein sequence ID" value="MBB5273094.1"/>
    <property type="molecule type" value="Genomic_DNA"/>
</dbReference>
<evidence type="ECO:0000256" key="5">
    <source>
        <dbReference type="ARBA" id="ARBA00041319"/>
    </source>
</evidence>
<dbReference type="FunFam" id="3.30.160.100:FF:000001">
    <property type="entry name" value="Ribosome hibernation promoting factor"/>
    <property type="match status" value="1"/>
</dbReference>
<evidence type="ECO:0000313" key="7">
    <source>
        <dbReference type="EMBL" id="MBB5273094.1"/>
    </source>
</evidence>
<dbReference type="SUPFAM" id="SSF69754">
    <property type="entry name" value="Ribosome binding protein Y (YfiA homologue)"/>
    <property type="match status" value="1"/>
</dbReference>
<keyword evidence="1" id="KW-0810">Translation regulation</keyword>
<dbReference type="Proteomes" id="UP000532440">
    <property type="component" value="Unassembled WGS sequence"/>
</dbReference>
<dbReference type="PANTHER" id="PTHR33231:SF1">
    <property type="entry name" value="30S RIBOSOMAL PROTEIN"/>
    <property type="match status" value="1"/>
</dbReference>
<dbReference type="RefSeq" id="WP_183969360.1">
    <property type="nucleotide sequence ID" value="NZ_BAABEW010000007.1"/>
</dbReference>
<evidence type="ECO:0000256" key="3">
    <source>
        <dbReference type="ARBA" id="ARBA00038695"/>
    </source>
</evidence>
<accession>A0A7W8HJ83</accession>
<dbReference type="GO" id="GO:0022627">
    <property type="term" value="C:cytosolic small ribosomal subunit"/>
    <property type="evidence" value="ECO:0007669"/>
    <property type="project" value="TreeGrafter"/>
</dbReference>
<feature type="region of interest" description="Disordered" evidence="6">
    <location>
        <begin position="88"/>
        <end position="116"/>
    </location>
</feature>
<dbReference type="NCBIfam" id="TIGR00741">
    <property type="entry name" value="yfiA"/>
    <property type="match status" value="1"/>
</dbReference>
<evidence type="ECO:0000313" key="8">
    <source>
        <dbReference type="Proteomes" id="UP000532440"/>
    </source>
</evidence>
<evidence type="ECO:0000256" key="4">
    <source>
        <dbReference type="ARBA" id="ARBA00041148"/>
    </source>
</evidence>
<name>A0A7W8HJ83_9BURK</name>
<evidence type="ECO:0000256" key="6">
    <source>
        <dbReference type="SAM" id="MobiDB-lite"/>
    </source>
</evidence>
<dbReference type="GO" id="GO:0045900">
    <property type="term" value="P:negative regulation of translational elongation"/>
    <property type="evidence" value="ECO:0007669"/>
    <property type="project" value="TreeGrafter"/>
</dbReference>
<dbReference type="InterPro" id="IPR050574">
    <property type="entry name" value="HPF/YfiA_ribosome-assoc"/>
</dbReference>
<comment type="similarity">
    <text evidence="2">Belongs to the HPF/YfiA ribosome-associated protein family. Short HPF subfamily.</text>
</comment>
<dbReference type="CDD" id="cd00552">
    <property type="entry name" value="RaiA"/>
    <property type="match status" value="1"/>
</dbReference>
<keyword evidence="8" id="KW-1185">Reference proteome</keyword>
<dbReference type="InterPro" id="IPR036567">
    <property type="entry name" value="RHF-like"/>
</dbReference>
<dbReference type="PANTHER" id="PTHR33231">
    <property type="entry name" value="30S RIBOSOMAL PROTEIN"/>
    <property type="match status" value="1"/>
</dbReference>
<organism evidence="7 8">
    <name type="scientific">Quisquiliibacterium transsilvanicum</name>
    <dbReference type="NCBI Taxonomy" id="1549638"/>
    <lineage>
        <taxon>Bacteria</taxon>
        <taxon>Pseudomonadati</taxon>
        <taxon>Pseudomonadota</taxon>
        <taxon>Betaproteobacteria</taxon>
        <taxon>Burkholderiales</taxon>
        <taxon>Burkholderiaceae</taxon>
        <taxon>Quisquiliibacterium</taxon>
    </lineage>
</organism>
<comment type="subunit">
    <text evidence="3">Associates exclusively with 100S ribosomes, which are dimers of 70S ribosomes.</text>
</comment>
<evidence type="ECO:0000256" key="1">
    <source>
        <dbReference type="ARBA" id="ARBA00022845"/>
    </source>
</evidence>
<gene>
    <name evidence="7" type="ORF">HNQ70_003122</name>
</gene>
<feature type="compositionally biased region" description="Low complexity" evidence="6">
    <location>
        <begin position="102"/>
        <end position="116"/>
    </location>
</feature>
<sequence length="116" mass="13426">MNLSITGHHLEVTAPLRDYVTQKLERITRHFDKVIDVKVLLSVDKMVQKAEINIHIRGKDIFAESTHEDLYAAIDALADKLDRQVLKHKEKQNDHGHEALKQQVQVQEQEQEQGQL</sequence>
<reference evidence="7 8" key="1">
    <citation type="submission" date="2020-08" db="EMBL/GenBank/DDBJ databases">
        <title>Genomic Encyclopedia of Type Strains, Phase IV (KMG-IV): sequencing the most valuable type-strain genomes for metagenomic binning, comparative biology and taxonomic classification.</title>
        <authorList>
            <person name="Goeker M."/>
        </authorList>
    </citation>
    <scope>NUCLEOTIDE SEQUENCE [LARGE SCALE GENOMIC DNA]</scope>
    <source>
        <strain evidence="7 8">DSM 29781</strain>
    </source>
</reference>
<dbReference type="Gene3D" id="3.30.160.100">
    <property type="entry name" value="Ribosome hibernation promotion factor-like"/>
    <property type="match status" value="1"/>
</dbReference>
<dbReference type="GO" id="GO:0043024">
    <property type="term" value="F:ribosomal small subunit binding"/>
    <property type="evidence" value="ECO:0007669"/>
    <property type="project" value="TreeGrafter"/>
</dbReference>